<dbReference type="Proteomes" id="UP000309033">
    <property type="component" value="Unassembled WGS sequence"/>
</dbReference>
<protein>
    <submittedName>
        <fullName evidence="5">NUDIX domain-containing protein</fullName>
    </submittedName>
</protein>
<dbReference type="Gene3D" id="3.90.79.10">
    <property type="entry name" value="Nucleoside Triphosphate Pyrophosphohydrolase"/>
    <property type="match status" value="1"/>
</dbReference>
<dbReference type="PANTHER" id="PTHR43736">
    <property type="entry name" value="ADP-RIBOSE PYROPHOSPHATASE"/>
    <property type="match status" value="1"/>
</dbReference>
<comment type="caution">
    <text evidence="5">The sequence shown here is derived from an EMBL/GenBank/DDBJ whole genome shotgun (WGS) entry which is preliminary data.</text>
</comment>
<keyword evidence="6" id="KW-1185">Reference proteome</keyword>
<evidence type="ECO:0000313" key="5">
    <source>
        <dbReference type="EMBL" id="TLP54871.1"/>
    </source>
</evidence>
<feature type="compositionally biased region" description="Basic residues" evidence="3">
    <location>
        <begin position="1"/>
        <end position="13"/>
    </location>
</feature>
<evidence type="ECO:0000256" key="2">
    <source>
        <dbReference type="ARBA" id="ARBA00022801"/>
    </source>
</evidence>
<evidence type="ECO:0000256" key="3">
    <source>
        <dbReference type="SAM" id="MobiDB-lite"/>
    </source>
</evidence>
<comment type="similarity">
    <text evidence="1">Belongs to the Nudix hydrolase family.</text>
</comment>
<dbReference type="CDD" id="cd02883">
    <property type="entry name" value="NUDIX_Hydrolase"/>
    <property type="match status" value="1"/>
</dbReference>
<dbReference type="AlphaFoldDB" id="A0A5R8YN12"/>
<gene>
    <name evidence="5" type="ORF">FED44_27080</name>
</gene>
<dbReference type="PANTHER" id="PTHR43736:SF1">
    <property type="entry name" value="DIHYDRONEOPTERIN TRIPHOSPHATE DIPHOSPHATASE"/>
    <property type="match status" value="1"/>
</dbReference>
<dbReference type="InterPro" id="IPR020084">
    <property type="entry name" value="NUDIX_hydrolase_CS"/>
</dbReference>
<evidence type="ECO:0000313" key="6">
    <source>
        <dbReference type="Proteomes" id="UP000309033"/>
    </source>
</evidence>
<feature type="domain" description="Nudix hydrolase" evidence="4">
    <location>
        <begin position="52"/>
        <end position="184"/>
    </location>
</feature>
<name>A0A5R8YN12_9ACTN</name>
<sequence>MRRAAAPRRPLRRPVRDVLRPSGAGVTGRAAGGCAPHPPDFERIQREASAAGARCVVGAVLVNPLGEVFLQRRAPHVRLYPDCWDIVGGHVEEGETLCAALAREVEEETGWHLLRADRVVDVFDWSGGDGERRREIDVLATVAGDLARPRMERDKFVEARWLDGAALRRLASSSRETGMIDLALRALAMCGLDPS</sequence>
<accession>A0A5R8YN12</accession>
<dbReference type="EMBL" id="VANP01000012">
    <property type="protein sequence ID" value="TLP54871.1"/>
    <property type="molecule type" value="Genomic_DNA"/>
</dbReference>
<feature type="region of interest" description="Disordered" evidence="3">
    <location>
        <begin position="1"/>
        <end position="39"/>
    </location>
</feature>
<dbReference type="GO" id="GO:0016787">
    <property type="term" value="F:hydrolase activity"/>
    <property type="evidence" value="ECO:0007669"/>
    <property type="project" value="UniProtKB-KW"/>
</dbReference>
<dbReference type="PROSITE" id="PS51462">
    <property type="entry name" value="NUDIX"/>
    <property type="match status" value="1"/>
</dbReference>
<dbReference type="InterPro" id="IPR000086">
    <property type="entry name" value="NUDIX_hydrolase_dom"/>
</dbReference>
<organism evidence="5 6">
    <name type="scientific">Microbispora triticiradicis</name>
    <dbReference type="NCBI Taxonomy" id="2200763"/>
    <lineage>
        <taxon>Bacteria</taxon>
        <taxon>Bacillati</taxon>
        <taxon>Actinomycetota</taxon>
        <taxon>Actinomycetes</taxon>
        <taxon>Streptosporangiales</taxon>
        <taxon>Streptosporangiaceae</taxon>
        <taxon>Microbispora</taxon>
    </lineage>
</organism>
<evidence type="ECO:0000256" key="1">
    <source>
        <dbReference type="ARBA" id="ARBA00005582"/>
    </source>
</evidence>
<evidence type="ECO:0000259" key="4">
    <source>
        <dbReference type="PROSITE" id="PS51462"/>
    </source>
</evidence>
<dbReference type="Pfam" id="PF00293">
    <property type="entry name" value="NUDIX"/>
    <property type="match status" value="1"/>
</dbReference>
<reference evidence="5" key="1">
    <citation type="submission" date="2019-05" db="EMBL/GenBank/DDBJ databases">
        <title>Isolation, diversity and antifungal activity of Actinobacteria from wheat.</title>
        <authorList>
            <person name="Yu B."/>
        </authorList>
    </citation>
    <scope>NUCLEOTIDE SEQUENCE [LARGE SCALE GENOMIC DNA]</scope>
    <source>
        <strain evidence="5">NEAU-HEGS1-5</strain>
    </source>
</reference>
<dbReference type="InterPro" id="IPR015797">
    <property type="entry name" value="NUDIX_hydrolase-like_dom_sf"/>
</dbReference>
<dbReference type="PROSITE" id="PS00893">
    <property type="entry name" value="NUDIX_BOX"/>
    <property type="match status" value="1"/>
</dbReference>
<proteinExistence type="inferred from homology"/>
<dbReference type="OrthoDB" id="3533156at2"/>
<keyword evidence="2" id="KW-0378">Hydrolase</keyword>
<dbReference type="SUPFAM" id="SSF55811">
    <property type="entry name" value="Nudix"/>
    <property type="match status" value="1"/>
</dbReference>